<dbReference type="InterPro" id="IPR013088">
    <property type="entry name" value="Znf_NHR/GATA"/>
</dbReference>
<dbReference type="AlphaFoldDB" id="A0A6P7U0A5"/>
<sequence>MTCEGCKVSLYISFQGFFRRTVQKQIEYKCKYNNSCKIEKNTRNQCQDCRFKKCIDSGMDRWRRCPCLLLVVLSDNQRLAKRQLIENNRVTKKNGQSRTQNETGIQESQQEEKYMAMLKECYDKDLAPLMGVPRSLTIICNHEFKLYNTDKTFTFCTENDDEKWLEIVKAISMGTNHLFKFITKMTLINKVNGLCNVHSVLP</sequence>
<evidence type="ECO:0000256" key="8">
    <source>
        <dbReference type="ARBA" id="ARBA00023242"/>
    </source>
</evidence>
<dbReference type="SMART" id="SM00399">
    <property type="entry name" value="ZnF_C4"/>
    <property type="match status" value="1"/>
</dbReference>
<keyword evidence="2" id="KW-0863">Zinc-finger</keyword>
<keyword evidence="6" id="KW-0804">Transcription</keyword>
<evidence type="ECO:0000313" key="11">
    <source>
        <dbReference type="RefSeq" id="XP_029654967.1"/>
    </source>
</evidence>
<evidence type="ECO:0000256" key="4">
    <source>
        <dbReference type="ARBA" id="ARBA00023015"/>
    </source>
</evidence>
<evidence type="ECO:0000256" key="6">
    <source>
        <dbReference type="ARBA" id="ARBA00023163"/>
    </source>
</evidence>
<dbReference type="Gene3D" id="3.30.50.10">
    <property type="entry name" value="Erythroid Transcription Factor GATA-1, subunit A"/>
    <property type="match status" value="1"/>
</dbReference>
<evidence type="ECO:0000256" key="3">
    <source>
        <dbReference type="ARBA" id="ARBA00022833"/>
    </source>
</evidence>
<dbReference type="GO" id="GO:0008270">
    <property type="term" value="F:zinc ion binding"/>
    <property type="evidence" value="ECO:0007669"/>
    <property type="project" value="UniProtKB-KW"/>
</dbReference>
<keyword evidence="1" id="KW-0479">Metal-binding</keyword>
<proteinExistence type="predicted"/>
<keyword evidence="5" id="KW-0238">DNA-binding</keyword>
<feature type="domain" description="Nuclear receptor" evidence="9">
    <location>
        <begin position="1"/>
        <end position="60"/>
    </location>
</feature>
<dbReference type="PROSITE" id="PS51030">
    <property type="entry name" value="NUCLEAR_REC_DBD_2"/>
    <property type="match status" value="1"/>
</dbReference>
<dbReference type="GO" id="GO:0000122">
    <property type="term" value="P:negative regulation of transcription by RNA polymerase II"/>
    <property type="evidence" value="ECO:0007669"/>
    <property type="project" value="TreeGrafter"/>
</dbReference>
<dbReference type="PANTHER" id="PTHR24082">
    <property type="entry name" value="NUCLEAR HORMONE RECEPTOR"/>
    <property type="match status" value="1"/>
</dbReference>
<keyword evidence="7" id="KW-0675">Receptor</keyword>
<dbReference type="PANTHER" id="PTHR24082:SF507">
    <property type="entry name" value="BILE ACID RECEPTOR-RELATED"/>
    <property type="match status" value="1"/>
</dbReference>
<dbReference type="SUPFAM" id="SSF57716">
    <property type="entry name" value="Glucocorticoid receptor-like (DNA-binding domain)"/>
    <property type="match status" value="1"/>
</dbReference>
<protein>
    <submittedName>
        <fullName evidence="11">Thyroid hormone receptor beta-A-like</fullName>
    </submittedName>
</protein>
<dbReference type="GO" id="GO:0030154">
    <property type="term" value="P:cell differentiation"/>
    <property type="evidence" value="ECO:0007669"/>
    <property type="project" value="TreeGrafter"/>
</dbReference>
<dbReference type="KEGG" id="osn:115228537"/>
<evidence type="ECO:0000256" key="1">
    <source>
        <dbReference type="ARBA" id="ARBA00022723"/>
    </source>
</evidence>
<dbReference type="InterPro" id="IPR050234">
    <property type="entry name" value="Nuclear_hormone_rcpt_NR1"/>
</dbReference>
<dbReference type="Proteomes" id="UP000515154">
    <property type="component" value="Unplaced"/>
</dbReference>
<name>A0A6P7U0A5_9MOLL</name>
<dbReference type="Pfam" id="PF00105">
    <property type="entry name" value="zf-C4"/>
    <property type="match status" value="1"/>
</dbReference>
<evidence type="ECO:0000259" key="9">
    <source>
        <dbReference type="PROSITE" id="PS51030"/>
    </source>
</evidence>
<dbReference type="GO" id="GO:0004879">
    <property type="term" value="F:nuclear receptor activity"/>
    <property type="evidence" value="ECO:0007669"/>
    <property type="project" value="TreeGrafter"/>
</dbReference>
<evidence type="ECO:0000256" key="7">
    <source>
        <dbReference type="ARBA" id="ARBA00023170"/>
    </source>
</evidence>
<gene>
    <name evidence="11" type="primary">LOC115228537</name>
</gene>
<evidence type="ECO:0000313" key="10">
    <source>
        <dbReference type="Proteomes" id="UP000515154"/>
    </source>
</evidence>
<evidence type="ECO:0000256" key="5">
    <source>
        <dbReference type="ARBA" id="ARBA00023125"/>
    </source>
</evidence>
<dbReference type="GO" id="GO:0045944">
    <property type="term" value="P:positive regulation of transcription by RNA polymerase II"/>
    <property type="evidence" value="ECO:0007669"/>
    <property type="project" value="TreeGrafter"/>
</dbReference>
<dbReference type="RefSeq" id="XP_029654967.1">
    <property type="nucleotide sequence ID" value="XM_029799107.2"/>
</dbReference>
<keyword evidence="10" id="KW-1185">Reference proteome</keyword>
<evidence type="ECO:0000256" key="2">
    <source>
        <dbReference type="ARBA" id="ARBA00022771"/>
    </source>
</evidence>
<keyword evidence="3" id="KW-0862">Zinc</keyword>
<dbReference type="InterPro" id="IPR001628">
    <property type="entry name" value="Znf_hrmn_rcpt"/>
</dbReference>
<dbReference type="GO" id="GO:0000978">
    <property type="term" value="F:RNA polymerase II cis-regulatory region sequence-specific DNA binding"/>
    <property type="evidence" value="ECO:0007669"/>
    <property type="project" value="TreeGrafter"/>
</dbReference>
<keyword evidence="4" id="KW-0805">Transcription regulation</keyword>
<keyword evidence="8" id="KW-0539">Nucleus</keyword>
<organism evidence="10 11">
    <name type="scientific">Octopus sinensis</name>
    <name type="common">East Asian common octopus</name>
    <dbReference type="NCBI Taxonomy" id="2607531"/>
    <lineage>
        <taxon>Eukaryota</taxon>
        <taxon>Metazoa</taxon>
        <taxon>Spiralia</taxon>
        <taxon>Lophotrochozoa</taxon>
        <taxon>Mollusca</taxon>
        <taxon>Cephalopoda</taxon>
        <taxon>Coleoidea</taxon>
        <taxon>Octopodiformes</taxon>
        <taxon>Octopoda</taxon>
        <taxon>Incirrata</taxon>
        <taxon>Octopodidae</taxon>
        <taxon>Octopus</taxon>
    </lineage>
</organism>
<accession>A0A6P7U0A5</accession>
<reference evidence="11" key="1">
    <citation type="submission" date="2025-08" db="UniProtKB">
        <authorList>
            <consortium name="RefSeq"/>
        </authorList>
    </citation>
    <scope>IDENTIFICATION</scope>
</reference>